<dbReference type="OrthoDB" id="1072226at2759"/>
<dbReference type="AlphaFoldDB" id="A0A835BYE1"/>
<dbReference type="PANTHER" id="PTHR47967:SF117">
    <property type="entry name" value="PEPTIDASE A1 DOMAIN-CONTAINING PROTEIN"/>
    <property type="match status" value="1"/>
</dbReference>
<name>A0A835BYE1_9POAL</name>
<dbReference type="SUPFAM" id="SSF50630">
    <property type="entry name" value="Acid proteases"/>
    <property type="match status" value="1"/>
</dbReference>
<dbReference type="InterPro" id="IPR032799">
    <property type="entry name" value="TAXi_C"/>
</dbReference>
<evidence type="ECO:0000313" key="5">
    <source>
        <dbReference type="EMBL" id="KAF8715964.1"/>
    </source>
</evidence>
<feature type="chain" id="PRO_5032983057" description="Peptidase A1 domain-containing protein" evidence="3">
    <location>
        <begin position="27"/>
        <end position="362"/>
    </location>
</feature>
<keyword evidence="1" id="KW-0645">Protease</keyword>
<keyword evidence="3" id="KW-0732">Signal</keyword>
<dbReference type="GO" id="GO:0006508">
    <property type="term" value="P:proteolysis"/>
    <property type="evidence" value="ECO:0007669"/>
    <property type="project" value="UniProtKB-KW"/>
</dbReference>
<dbReference type="Gene3D" id="2.40.70.10">
    <property type="entry name" value="Acid Proteases"/>
    <property type="match status" value="1"/>
</dbReference>
<dbReference type="PROSITE" id="PS51767">
    <property type="entry name" value="PEPTIDASE_A1"/>
    <property type="match status" value="1"/>
</dbReference>
<proteinExistence type="predicted"/>
<evidence type="ECO:0000256" key="1">
    <source>
        <dbReference type="ARBA" id="ARBA00022670"/>
    </source>
</evidence>
<organism evidence="5 6">
    <name type="scientific">Digitaria exilis</name>
    <dbReference type="NCBI Taxonomy" id="1010633"/>
    <lineage>
        <taxon>Eukaryota</taxon>
        <taxon>Viridiplantae</taxon>
        <taxon>Streptophyta</taxon>
        <taxon>Embryophyta</taxon>
        <taxon>Tracheophyta</taxon>
        <taxon>Spermatophyta</taxon>
        <taxon>Magnoliopsida</taxon>
        <taxon>Liliopsida</taxon>
        <taxon>Poales</taxon>
        <taxon>Poaceae</taxon>
        <taxon>PACMAD clade</taxon>
        <taxon>Panicoideae</taxon>
        <taxon>Panicodae</taxon>
        <taxon>Paniceae</taxon>
        <taxon>Anthephorinae</taxon>
        <taxon>Digitaria</taxon>
    </lineage>
</organism>
<feature type="signal peptide" evidence="3">
    <location>
        <begin position="1"/>
        <end position="26"/>
    </location>
</feature>
<feature type="domain" description="Peptidase A1" evidence="4">
    <location>
        <begin position="1"/>
        <end position="350"/>
    </location>
</feature>
<dbReference type="InterPro" id="IPR051708">
    <property type="entry name" value="Plant_Aspart_Prot_A1"/>
</dbReference>
<dbReference type="Proteomes" id="UP000636709">
    <property type="component" value="Unassembled WGS sequence"/>
</dbReference>
<dbReference type="GO" id="GO:0008233">
    <property type="term" value="F:peptidase activity"/>
    <property type="evidence" value="ECO:0007669"/>
    <property type="project" value="UniProtKB-KW"/>
</dbReference>
<sequence length="362" mass="39769">METKLKTSFVLITALLLQQHLWLAIADRTRALCLFASHEGSSYSYRRGSDGFLYYLKHSLSDSSANMTISPEDNDPELAILTIGTGTAKHKYYRPLTPSDEFCKPENGMEPAGEQCAFHVSGAGGMSVHGYVAREHNFQSGGVFAGVATVSKAPASLTMQLVARGMTRFSYCLTRGMSRQGFLRFGADVPRNSRYQTTRILPVLEAGEAAYYVDLVGVSLGDRLDRINPQMFAHGKDGEGGSVIDLGTTVTVMAEGAYHVLKEHGAERVEQHGYGLFKRHLQSLLLHFAEEEEATLVVSPEQLFLMMVDEHAGEITCLAMVPGHRTIIGALQQVNMRFVFDLKDSKILFAPDLCINDAVPDV</sequence>
<evidence type="ECO:0000256" key="3">
    <source>
        <dbReference type="SAM" id="SignalP"/>
    </source>
</evidence>
<keyword evidence="2" id="KW-0378">Hydrolase</keyword>
<dbReference type="GO" id="GO:0005576">
    <property type="term" value="C:extracellular region"/>
    <property type="evidence" value="ECO:0007669"/>
    <property type="project" value="TreeGrafter"/>
</dbReference>
<reference evidence="5" key="1">
    <citation type="submission" date="2020-07" db="EMBL/GenBank/DDBJ databases">
        <title>Genome sequence and genetic diversity analysis of an under-domesticated orphan crop, white fonio (Digitaria exilis).</title>
        <authorList>
            <person name="Bennetzen J.L."/>
            <person name="Chen S."/>
            <person name="Ma X."/>
            <person name="Wang X."/>
            <person name="Yssel A.E.J."/>
            <person name="Chaluvadi S.R."/>
            <person name="Johnson M."/>
            <person name="Gangashetty P."/>
            <person name="Hamidou F."/>
            <person name="Sanogo M.D."/>
            <person name="Zwaenepoel A."/>
            <person name="Wallace J."/>
            <person name="Van De Peer Y."/>
            <person name="Van Deynze A."/>
        </authorList>
    </citation>
    <scope>NUCLEOTIDE SEQUENCE</scope>
    <source>
        <tissue evidence="5">Leaves</tissue>
    </source>
</reference>
<dbReference type="InterPro" id="IPR021109">
    <property type="entry name" value="Peptidase_aspartic_dom_sf"/>
</dbReference>
<dbReference type="EMBL" id="JACEFO010001730">
    <property type="protein sequence ID" value="KAF8715964.1"/>
    <property type="molecule type" value="Genomic_DNA"/>
</dbReference>
<evidence type="ECO:0000313" key="6">
    <source>
        <dbReference type="Proteomes" id="UP000636709"/>
    </source>
</evidence>
<protein>
    <recommendedName>
        <fullName evidence="4">Peptidase A1 domain-containing protein</fullName>
    </recommendedName>
</protein>
<dbReference type="InterPro" id="IPR033121">
    <property type="entry name" value="PEPTIDASE_A1"/>
</dbReference>
<dbReference type="PANTHER" id="PTHR47967">
    <property type="entry name" value="OS07G0603500 PROTEIN-RELATED"/>
    <property type="match status" value="1"/>
</dbReference>
<gene>
    <name evidence="5" type="ORF">HU200_026930</name>
</gene>
<dbReference type="Pfam" id="PF14541">
    <property type="entry name" value="TAXi_C"/>
    <property type="match status" value="1"/>
</dbReference>
<comment type="caution">
    <text evidence="5">The sequence shown here is derived from an EMBL/GenBank/DDBJ whole genome shotgun (WGS) entry which is preliminary data.</text>
</comment>
<evidence type="ECO:0000256" key="2">
    <source>
        <dbReference type="ARBA" id="ARBA00022801"/>
    </source>
</evidence>
<evidence type="ECO:0000259" key="4">
    <source>
        <dbReference type="PROSITE" id="PS51767"/>
    </source>
</evidence>
<accession>A0A835BYE1</accession>
<keyword evidence="6" id="KW-1185">Reference proteome</keyword>